<sequence>MKIGQQQVSNSRRWRASPAPESRRASVCSETDSTTTECTAVSLEEAAASLTLADDYVPGPNLIEALPAELFSEIISFVYEETIFEVPSDWYRYFCRLGNRKVFSAEDCPETKSPLLVNKHFAAEGTQALYRNTTFSLSESSNECTFLDTVGSANLANIRSIELSYPGSHRQRENTRRALHRLSDKFPNLARLRIHIPWAMVGAASTYSYHLQTAFVGQRRLMDLSLERSWGGEHRALHWTSRHPFAPGDIVKMLSSGCYTLSRRIDQNELPCNFDQAVLDKAVALHASKYLQCCGDYWVRTNAAGEDARYELGLEPQLTCEDHQDSAEESRTAGGDVAESKAEENRLEMTMCKEGGISS</sequence>
<reference evidence="3" key="1">
    <citation type="submission" date="2017-03" db="EMBL/GenBank/DDBJ databases">
        <title>Genomes of endolithic fungi from Antarctica.</title>
        <authorList>
            <person name="Coleine C."/>
            <person name="Masonjones S."/>
            <person name="Stajich J.E."/>
        </authorList>
    </citation>
    <scope>NUCLEOTIDE SEQUENCE [LARGE SCALE GENOMIC DNA]</scope>
    <source>
        <strain evidence="3">CCFEE 5527</strain>
    </source>
</reference>
<feature type="region of interest" description="Disordered" evidence="1">
    <location>
        <begin position="321"/>
        <end position="348"/>
    </location>
</feature>
<keyword evidence="3" id="KW-1185">Reference proteome</keyword>
<accession>A0A1V8THP0</accession>
<dbReference type="AlphaFoldDB" id="A0A1V8THP0"/>
<feature type="compositionally biased region" description="Polar residues" evidence="1">
    <location>
        <begin position="1"/>
        <end position="11"/>
    </location>
</feature>
<dbReference type="InParanoid" id="A0A1V8THP0"/>
<feature type="region of interest" description="Disordered" evidence="1">
    <location>
        <begin position="1"/>
        <end position="30"/>
    </location>
</feature>
<evidence type="ECO:0008006" key="4">
    <source>
        <dbReference type="Google" id="ProtNLM"/>
    </source>
</evidence>
<evidence type="ECO:0000313" key="3">
    <source>
        <dbReference type="Proteomes" id="UP000192596"/>
    </source>
</evidence>
<gene>
    <name evidence="2" type="ORF">B0A48_04078</name>
</gene>
<protein>
    <recommendedName>
        <fullName evidence="4">F-box domain-containing protein</fullName>
    </recommendedName>
</protein>
<organism evidence="2 3">
    <name type="scientific">Cryoendolithus antarcticus</name>
    <dbReference type="NCBI Taxonomy" id="1507870"/>
    <lineage>
        <taxon>Eukaryota</taxon>
        <taxon>Fungi</taxon>
        <taxon>Dikarya</taxon>
        <taxon>Ascomycota</taxon>
        <taxon>Pezizomycotina</taxon>
        <taxon>Dothideomycetes</taxon>
        <taxon>Dothideomycetidae</taxon>
        <taxon>Cladosporiales</taxon>
        <taxon>Cladosporiaceae</taxon>
        <taxon>Cryoendolithus</taxon>
    </lineage>
</organism>
<feature type="compositionally biased region" description="Basic and acidic residues" evidence="1">
    <location>
        <begin position="321"/>
        <end position="331"/>
    </location>
</feature>
<evidence type="ECO:0000256" key="1">
    <source>
        <dbReference type="SAM" id="MobiDB-lite"/>
    </source>
</evidence>
<evidence type="ECO:0000313" key="2">
    <source>
        <dbReference type="EMBL" id="OQO10778.1"/>
    </source>
</evidence>
<name>A0A1V8THP0_9PEZI</name>
<proteinExistence type="predicted"/>
<feature type="compositionally biased region" description="Basic and acidic residues" evidence="1">
    <location>
        <begin position="338"/>
        <end position="347"/>
    </location>
</feature>
<comment type="caution">
    <text evidence="2">The sequence shown here is derived from an EMBL/GenBank/DDBJ whole genome shotgun (WGS) entry which is preliminary data.</text>
</comment>
<dbReference type="EMBL" id="NAJO01000008">
    <property type="protein sequence ID" value="OQO10778.1"/>
    <property type="molecule type" value="Genomic_DNA"/>
</dbReference>
<dbReference type="Proteomes" id="UP000192596">
    <property type="component" value="Unassembled WGS sequence"/>
</dbReference>